<dbReference type="Gene3D" id="3.40.50.300">
    <property type="entry name" value="P-loop containing nucleotide triphosphate hydrolases"/>
    <property type="match status" value="1"/>
</dbReference>
<dbReference type="InterPro" id="IPR006703">
    <property type="entry name" value="G_AIG1"/>
</dbReference>
<evidence type="ECO:0000256" key="2">
    <source>
        <dbReference type="ARBA" id="ARBA00022741"/>
    </source>
</evidence>
<keyword evidence="2" id="KW-0547">Nucleotide-binding</keyword>
<gene>
    <name evidence="6" type="ORF">Tci_059980</name>
</gene>
<dbReference type="GO" id="GO:0005525">
    <property type="term" value="F:GTP binding"/>
    <property type="evidence" value="ECO:0007669"/>
    <property type="project" value="UniProtKB-KW"/>
</dbReference>
<sequence length="315" mass="36031">MGGCSFEDDCELISPRTLVLVDGQRLNVIDTPGLFDSTLDFDFIGKEIVNCINMAKDGIHAFLVVVSTRSRFSEDEKAAVSSLLTLFGRKIYDYMILVFTGGDELDEDGESLEDFLRDSSEALKETLTLCNNRCVLFDNKTKNETIRSNQVQKLLFLVDVVWRKNGGKPYTNEIFTEVKNQIKELEDQETSIHEKKFKRVYDMVESKLKQTTLKLEQQLEEEQAARVKAEKKAEAAKKEAEASKKEAEAAKKKAEAAKKESEAEKRKMKEKVEKAKKGQEELLRKKEEEKRKVEAHWREREAAIRNQPPVGCIIL</sequence>
<comment type="caution">
    <text evidence="6">The sequence shown here is derived from an EMBL/GenBank/DDBJ whole genome shotgun (WGS) entry which is preliminary data.</text>
</comment>
<dbReference type="Pfam" id="PF04548">
    <property type="entry name" value="AIG1"/>
    <property type="match status" value="1"/>
</dbReference>
<dbReference type="FunFam" id="3.40.50.300:FF:000840">
    <property type="entry name" value="Immune-associated nucleotide-binding protein 9"/>
    <property type="match status" value="1"/>
</dbReference>
<organism evidence="6">
    <name type="scientific">Tanacetum cinerariifolium</name>
    <name type="common">Dalmatian daisy</name>
    <name type="synonym">Chrysanthemum cinerariifolium</name>
    <dbReference type="NCBI Taxonomy" id="118510"/>
    <lineage>
        <taxon>Eukaryota</taxon>
        <taxon>Viridiplantae</taxon>
        <taxon>Streptophyta</taxon>
        <taxon>Embryophyta</taxon>
        <taxon>Tracheophyta</taxon>
        <taxon>Spermatophyta</taxon>
        <taxon>Magnoliopsida</taxon>
        <taxon>eudicotyledons</taxon>
        <taxon>Gunneridae</taxon>
        <taxon>Pentapetalae</taxon>
        <taxon>asterids</taxon>
        <taxon>campanulids</taxon>
        <taxon>Asterales</taxon>
        <taxon>Asteraceae</taxon>
        <taxon>Asteroideae</taxon>
        <taxon>Anthemideae</taxon>
        <taxon>Anthemidinae</taxon>
        <taxon>Tanacetum</taxon>
    </lineage>
</organism>
<keyword evidence="3" id="KW-0342">GTP-binding</keyword>
<dbReference type="SUPFAM" id="SSF52540">
    <property type="entry name" value="P-loop containing nucleoside triphosphate hydrolases"/>
    <property type="match status" value="1"/>
</dbReference>
<dbReference type="PANTHER" id="PTHR10903">
    <property type="entry name" value="GTPASE, IMAP FAMILY MEMBER-RELATED"/>
    <property type="match status" value="1"/>
</dbReference>
<evidence type="ECO:0000256" key="3">
    <source>
        <dbReference type="ARBA" id="ARBA00023134"/>
    </source>
</evidence>
<dbReference type="EMBL" id="BKCJ010009654">
    <property type="protein sequence ID" value="GEU88002.1"/>
    <property type="molecule type" value="Genomic_DNA"/>
</dbReference>
<feature type="domain" description="AIG1-type G" evidence="5">
    <location>
        <begin position="1"/>
        <end position="179"/>
    </location>
</feature>
<dbReference type="InterPro" id="IPR027417">
    <property type="entry name" value="P-loop_NTPase"/>
</dbReference>
<evidence type="ECO:0000256" key="1">
    <source>
        <dbReference type="ARBA" id="ARBA00008535"/>
    </source>
</evidence>
<proteinExistence type="inferred from homology"/>
<reference evidence="6" key="1">
    <citation type="journal article" date="2019" name="Sci. Rep.">
        <title>Draft genome of Tanacetum cinerariifolium, the natural source of mosquito coil.</title>
        <authorList>
            <person name="Yamashiro T."/>
            <person name="Shiraishi A."/>
            <person name="Satake H."/>
            <person name="Nakayama K."/>
        </authorList>
    </citation>
    <scope>NUCLEOTIDE SEQUENCE</scope>
</reference>
<evidence type="ECO:0000259" key="5">
    <source>
        <dbReference type="PROSITE" id="PS51720"/>
    </source>
</evidence>
<evidence type="ECO:0000313" key="6">
    <source>
        <dbReference type="EMBL" id="GEU88002.1"/>
    </source>
</evidence>
<feature type="region of interest" description="Disordered" evidence="4">
    <location>
        <begin position="237"/>
        <end position="291"/>
    </location>
</feature>
<dbReference type="InterPro" id="IPR045058">
    <property type="entry name" value="GIMA/IAN/Toc"/>
</dbReference>
<dbReference type="PANTHER" id="PTHR10903:SF184">
    <property type="entry name" value="GTP-BINDING PROTEIN A"/>
    <property type="match status" value="1"/>
</dbReference>
<dbReference type="AlphaFoldDB" id="A0A6L2NSF6"/>
<comment type="similarity">
    <text evidence="1">Belongs to the TRAFAC class TrmE-Era-EngA-EngB-Septin-like GTPase superfamily. AIG1/Toc34/Toc159-like paraseptin GTPase family. IAN subfamily.</text>
</comment>
<dbReference type="PROSITE" id="PS51720">
    <property type="entry name" value="G_AIG1"/>
    <property type="match status" value="1"/>
</dbReference>
<evidence type="ECO:0000256" key="4">
    <source>
        <dbReference type="SAM" id="MobiDB-lite"/>
    </source>
</evidence>
<protein>
    <recommendedName>
        <fullName evidence="5">AIG1-type G domain-containing protein</fullName>
    </recommendedName>
</protein>
<name>A0A6L2NSF6_TANCI</name>
<accession>A0A6L2NSF6</accession>